<protein>
    <submittedName>
        <fullName evidence="1">Uncharacterized protein</fullName>
    </submittedName>
</protein>
<reference evidence="1" key="1">
    <citation type="submission" date="2021-06" db="EMBL/GenBank/DDBJ databases">
        <title>A collection of bacterial strains from the Burkholderia cepacia Research Laboratory and Repository.</title>
        <authorList>
            <person name="Lipuma J."/>
            <person name="Spilker T."/>
        </authorList>
    </citation>
    <scope>NUCLEOTIDE SEQUENCE</scope>
    <source>
        <strain evidence="1">AU37435</strain>
    </source>
</reference>
<evidence type="ECO:0000313" key="2">
    <source>
        <dbReference type="Proteomes" id="UP001196915"/>
    </source>
</evidence>
<dbReference type="Proteomes" id="UP001196915">
    <property type="component" value="Unassembled WGS sequence"/>
</dbReference>
<accession>A0AAP2MQ95</accession>
<proteinExistence type="predicted"/>
<dbReference type="AlphaFoldDB" id="A0AAP2MQ95"/>
<dbReference type="RefSeq" id="WP_157765354.1">
    <property type="nucleotide sequence ID" value="NZ_CADFGV010000001.1"/>
</dbReference>
<sequence length="126" mass="13820">MCATHPEPLGSAATILPFVIAPLRGRAFVRRLRCGLVAAAPLLVVQAPFASLLRAGCGGRASRVRAIFRRDLLKFSNWEKFAKFNEMFAARSVAFFYIFVKPAQGTYRPQAPAGRAADGRHMRISA</sequence>
<name>A0AAP2MQ95_9BURK</name>
<comment type="caution">
    <text evidence="1">The sequence shown here is derived from an EMBL/GenBank/DDBJ whole genome shotgun (WGS) entry which is preliminary data.</text>
</comment>
<evidence type="ECO:0000313" key="1">
    <source>
        <dbReference type="EMBL" id="MBU9358202.1"/>
    </source>
</evidence>
<dbReference type="EMBL" id="JAHPMX010000008">
    <property type="protein sequence ID" value="MBU9358202.1"/>
    <property type="molecule type" value="Genomic_DNA"/>
</dbReference>
<organism evidence="1 2">
    <name type="scientific">Burkholderia multivorans</name>
    <dbReference type="NCBI Taxonomy" id="87883"/>
    <lineage>
        <taxon>Bacteria</taxon>
        <taxon>Pseudomonadati</taxon>
        <taxon>Pseudomonadota</taxon>
        <taxon>Betaproteobacteria</taxon>
        <taxon>Burkholderiales</taxon>
        <taxon>Burkholderiaceae</taxon>
        <taxon>Burkholderia</taxon>
        <taxon>Burkholderia cepacia complex</taxon>
    </lineage>
</organism>
<gene>
    <name evidence="1" type="ORF">KTE52_17850</name>
</gene>